<dbReference type="OrthoDB" id="3557543at2759"/>
<proteinExistence type="predicted"/>
<evidence type="ECO:0000256" key="1">
    <source>
        <dbReference type="SAM" id="MobiDB-lite"/>
    </source>
</evidence>
<dbReference type="InParanoid" id="A0A2J6TMT9"/>
<feature type="compositionally biased region" description="Low complexity" evidence="1">
    <location>
        <begin position="10"/>
        <end position="21"/>
    </location>
</feature>
<dbReference type="RefSeq" id="XP_024741247.1">
    <property type="nucleotide sequence ID" value="XM_024882597.1"/>
</dbReference>
<sequence length="302" mass="33013">MVRPVPEMPDSPLSDSPAPLSISSWINKVEGNTVKPLSLFEENQPEPLTHAAHNSSLGAPRNLEQALPDPNIHTTEDSFPGAPTNIDPQSSEHVTAKNPPQRQGTLQSVVAKRPGRGRKAANSGPTIVADTETDTLKEQRGTKRPRTGDAVSSPEGTQVAQKRRKLANRATNSKSIIFKMTHEFANSNIGSVSEGPMLRSIGPHEEPLAPTLGVGTVSRLEGPRGSSLYETHHLTRKGPIQTCCTSAGARESPALLKRGNRSTTITNLESRRQSRFQVFRKRKWDIVACVQVKSQRPRWKKI</sequence>
<protein>
    <submittedName>
        <fullName evidence="2">Uncharacterized protein</fullName>
    </submittedName>
</protein>
<feature type="compositionally biased region" description="Polar residues" evidence="1">
    <location>
        <begin position="86"/>
        <end position="108"/>
    </location>
</feature>
<evidence type="ECO:0000313" key="3">
    <source>
        <dbReference type="Proteomes" id="UP000235371"/>
    </source>
</evidence>
<evidence type="ECO:0000313" key="2">
    <source>
        <dbReference type="EMBL" id="PMD64343.1"/>
    </source>
</evidence>
<keyword evidence="3" id="KW-1185">Reference proteome</keyword>
<name>A0A2J6TMT9_9HELO</name>
<dbReference type="AlphaFoldDB" id="A0A2J6TMT9"/>
<organism evidence="2 3">
    <name type="scientific">Hyaloscypha bicolor E</name>
    <dbReference type="NCBI Taxonomy" id="1095630"/>
    <lineage>
        <taxon>Eukaryota</taxon>
        <taxon>Fungi</taxon>
        <taxon>Dikarya</taxon>
        <taxon>Ascomycota</taxon>
        <taxon>Pezizomycotina</taxon>
        <taxon>Leotiomycetes</taxon>
        <taxon>Helotiales</taxon>
        <taxon>Hyaloscyphaceae</taxon>
        <taxon>Hyaloscypha</taxon>
        <taxon>Hyaloscypha bicolor</taxon>
    </lineage>
</organism>
<feature type="region of interest" description="Disordered" evidence="1">
    <location>
        <begin position="38"/>
        <end position="168"/>
    </location>
</feature>
<reference evidence="2 3" key="1">
    <citation type="submission" date="2016-04" db="EMBL/GenBank/DDBJ databases">
        <title>A degradative enzymes factory behind the ericoid mycorrhizal symbiosis.</title>
        <authorList>
            <consortium name="DOE Joint Genome Institute"/>
            <person name="Martino E."/>
            <person name="Morin E."/>
            <person name="Grelet G."/>
            <person name="Kuo A."/>
            <person name="Kohler A."/>
            <person name="Daghino S."/>
            <person name="Barry K."/>
            <person name="Choi C."/>
            <person name="Cichocki N."/>
            <person name="Clum A."/>
            <person name="Copeland A."/>
            <person name="Hainaut M."/>
            <person name="Haridas S."/>
            <person name="Labutti K."/>
            <person name="Lindquist E."/>
            <person name="Lipzen A."/>
            <person name="Khouja H.-R."/>
            <person name="Murat C."/>
            <person name="Ohm R."/>
            <person name="Olson A."/>
            <person name="Spatafora J."/>
            <person name="Veneault-Fourrey C."/>
            <person name="Henrissat B."/>
            <person name="Grigoriev I."/>
            <person name="Martin F."/>
            <person name="Perotto S."/>
        </authorList>
    </citation>
    <scope>NUCLEOTIDE SEQUENCE [LARGE SCALE GENOMIC DNA]</scope>
    <source>
        <strain evidence="2 3">E</strain>
    </source>
</reference>
<dbReference type="Proteomes" id="UP000235371">
    <property type="component" value="Unassembled WGS sequence"/>
</dbReference>
<dbReference type="GeneID" id="36590674"/>
<accession>A0A2J6TMT9</accession>
<feature type="region of interest" description="Disordered" evidence="1">
    <location>
        <begin position="1"/>
        <end position="21"/>
    </location>
</feature>
<gene>
    <name evidence="2" type="ORF">K444DRAFT_626032</name>
</gene>
<dbReference type="EMBL" id="KZ613767">
    <property type="protein sequence ID" value="PMD64343.1"/>
    <property type="molecule type" value="Genomic_DNA"/>
</dbReference>